<name>A0A2S2PXL5_9HEMI</name>
<sequence length="154" mass="17976">MTKNMFERLLPNGEKVERFWLVYFESTGKAFCGPCFFFSSRNDESYLSAQGFNNWKNAQSRFKQHECSTNHEQSLITMKTRANLSNRIDKKLFSQLEDEIFYWKNILRRIVAVIKSLSSHGLPFRGKNEVIGSVYNGHFLMAIELVAQFDPFLA</sequence>
<dbReference type="AlphaFoldDB" id="A0A2S2PXL5"/>
<dbReference type="PANTHER" id="PTHR45749:SF23">
    <property type="entry name" value="ZINC FINGER MYM-TYPE PROTEIN 1-LIKE"/>
    <property type="match status" value="1"/>
</dbReference>
<accession>A0A2S2PXL5</accession>
<organism evidence="1">
    <name type="scientific">Sipha flava</name>
    <name type="common">yellow sugarcane aphid</name>
    <dbReference type="NCBI Taxonomy" id="143950"/>
    <lineage>
        <taxon>Eukaryota</taxon>
        <taxon>Metazoa</taxon>
        <taxon>Ecdysozoa</taxon>
        <taxon>Arthropoda</taxon>
        <taxon>Hexapoda</taxon>
        <taxon>Insecta</taxon>
        <taxon>Pterygota</taxon>
        <taxon>Neoptera</taxon>
        <taxon>Paraneoptera</taxon>
        <taxon>Hemiptera</taxon>
        <taxon>Sternorrhyncha</taxon>
        <taxon>Aphidomorpha</taxon>
        <taxon>Aphidoidea</taxon>
        <taxon>Aphididae</taxon>
        <taxon>Sipha</taxon>
    </lineage>
</organism>
<reference evidence="1" key="1">
    <citation type="submission" date="2018-04" db="EMBL/GenBank/DDBJ databases">
        <title>Transcriptome assembly of Sipha flava.</title>
        <authorList>
            <person name="Scully E.D."/>
            <person name="Geib S.M."/>
            <person name="Palmer N.A."/>
            <person name="Koch K."/>
            <person name="Bradshaw J."/>
            <person name="Heng-Moss T."/>
            <person name="Sarath G."/>
        </authorList>
    </citation>
    <scope>NUCLEOTIDE SEQUENCE</scope>
</reference>
<dbReference type="PANTHER" id="PTHR45749">
    <property type="match status" value="1"/>
</dbReference>
<proteinExistence type="predicted"/>
<dbReference type="OrthoDB" id="6611207at2759"/>
<gene>
    <name evidence="1" type="ORF">g.102844</name>
</gene>
<dbReference type="EMBL" id="GGMS01000901">
    <property type="protein sequence ID" value="MBY70104.1"/>
    <property type="molecule type" value="Transcribed_RNA"/>
</dbReference>
<protein>
    <submittedName>
        <fullName evidence="1">Uncharacterized protein</fullName>
    </submittedName>
</protein>
<evidence type="ECO:0000313" key="1">
    <source>
        <dbReference type="EMBL" id="MBY70104.1"/>
    </source>
</evidence>